<dbReference type="PANTHER" id="PTHR43094:SF1">
    <property type="entry name" value="AMINOTRANSFERASE CLASS-III"/>
    <property type="match status" value="1"/>
</dbReference>
<keyword evidence="4" id="KW-0808">Transferase</keyword>
<sequence>MNKITSEGDVNTSSNRKNWQDKNINYETSCVLRDDEDIFLHQSLSTPCLNVLKKSKGIYLEDISGKIYMDFHGNNVHQVGFGNEDVKNAIINEMEELPFSPRRYTNNSAIILAQKLSDKTNGVLNKVLFSPGATSSIGIAMKLARLVTKKDGFLSFWDSFHGASIDAISLGGTAHFRNGIGSLLTGCEHLIPYNSYRPIFDEDTFLTILDYTLEKHGDIAAFFMETIRNTEVEIPSYKLMKGIRDICTKHNTLLILDETAIAMGRTGKFFAFEHYDIDPDIVVIGKGLGGGIFPISALLTKDEFNIGQYTSLGHYTHEKSSVGCAAANAAIDFIDNNNILEKTSNMEKFVLDRLNILKNKYEIIGDVRAIGLLFAIELVRDRKTKEKAESEADRILYNCLDLGLSFKVSSGILTLSPPLIIEKHELEKALEILEESIKIENIKLFGGNNNE</sequence>
<name>U7VE12_9FUSO</name>
<keyword evidence="4" id="KW-0032">Aminotransferase</keyword>
<dbReference type="Gene3D" id="3.90.1150.10">
    <property type="entry name" value="Aspartate Aminotransferase, domain 1"/>
    <property type="match status" value="1"/>
</dbReference>
<dbReference type="STRING" id="1319815.HMPREF0202_00413"/>
<organism evidence="4 5">
    <name type="scientific">Cetobacterium somerae ATCC BAA-474</name>
    <dbReference type="NCBI Taxonomy" id="1319815"/>
    <lineage>
        <taxon>Bacteria</taxon>
        <taxon>Fusobacteriati</taxon>
        <taxon>Fusobacteriota</taxon>
        <taxon>Fusobacteriia</taxon>
        <taxon>Fusobacteriales</taxon>
        <taxon>Fusobacteriaceae</taxon>
        <taxon>Cetobacterium</taxon>
    </lineage>
</organism>
<dbReference type="GO" id="GO:0030170">
    <property type="term" value="F:pyridoxal phosphate binding"/>
    <property type="evidence" value="ECO:0007669"/>
    <property type="project" value="InterPro"/>
</dbReference>
<comment type="similarity">
    <text evidence="1 3">Belongs to the class-III pyridoxal-phosphate-dependent aminotransferase family.</text>
</comment>
<evidence type="ECO:0000313" key="5">
    <source>
        <dbReference type="Proteomes" id="UP000017081"/>
    </source>
</evidence>
<dbReference type="InterPro" id="IPR015421">
    <property type="entry name" value="PyrdxlP-dep_Trfase_major"/>
</dbReference>
<dbReference type="RefSeq" id="WP_023049961.1">
    <property type="nucleotide sequence ID" value="NZ_CP173065.2"/>
</dbReference>
<protein>
    <submittedName>
        <fullName evidence="4">Aminotransferase, class III</fullName>
    </submittedName>
</protein>
<dbReference type="AlphaFoldDB" id="U7VE12"/>
<proteinExistence type="inferred from homology"/>
<evidence type="ECO:0000256" key="3">
    <source>
        <dbReference type="RuleBase" id="RU003560"/>
    </source>
</evidence>
<dbReference type="PATRIC" id="fig|1319815.3.peg.397"/>
<dbReference type="Pfam" id="PF00202">
    <property type="entry name" value="Aminotran_3"/>
    <property type="match status" value="1"/>
</dbReference>
<dbReference type="PANTHER" id="PTHR43094">
    <property type="entry name" value="AMINOTRANSFERASE"/>
    <property type="match status" value="1"/>
</dbReference>
<dbReference type="Gene3D" id="3.40.640.10">
    <property type="entry name" value="Type I PLP-dependent aspartate aminotransferase-like (Major domain)"/>
    <property type="match status" value="1"/>
</dbReference>
<dbReference type="InterPro" id="IPR005814">
    <property type="entry name" value="Aminotrans_3"/>
</dbReference>
<keyword evidence="2 3" id="KW-0663">Pyridoxal phosphate</keyword>
<dbReference type="SUPFAM" id="SSF53383">
    <property type="entry name" value="PLP-dependent transferases"/>
    <property type="match status" value="1"/>
</dbReference>
<keyword evidence="5" id="KW-1185">Reference proteome</keyword>
<dbReference type="InterPro" id="IPR015424">
    <property type="entry name" value="PyrdxlP-dep_Trfase"/>
</dbReference>
<dbReference type="Proteomes" id="UP000017081">
    <property type="component" value="Unassembled WGS sequence"/>
</dbReference>
<dbReference type="CDD" id="cd00610">
    <property type="entry name" value="OAT_like"/>
    <property type="match status" value="1"/>
</dbReference>
<dbReference type="InterPro" id="IPR015422">
    <property type="entry name" value="PyrdxlP-dep_Trfase_small"/>
</dbReference>
<dbReference type="HOGENOM" id="CLU_016922_4_0_0"/>
<evidence type="ECO:0000256" key="1">
    <source>
        <dbReference type="ARBA" id="ARBA00008954"/>
    </source>
</evidence>
<dbReference type="GO" id="GO:0008483">
    <property type="term" value="F:transaminase activity"/>
    <property type="evidence" value="ECO:0007669"/>
    <property type="project" value="UniProtKB-KW"/>
</dbReference>
<comment type="caution">
    <text evidence="4">The sequence shown here is derived from an EMBL/GenBank/DDBJ whole genome shotgun (WGS) entry which is preliminary data.</text>
</comment>
<evidence type="ECO:0000256" key="2">
    <source>
        <dbReference type="ARBA" id="ARBA00022898"/>
    </source>
</evidence>
<dbReference type="eggNOG" id="COG0160">
    <property type="taxonomic scope" value="Bacteria"/>
</dbReference>
<dbReference type="NCBIfam" id="NF004755">
    <property type="entry name" value="PRK06082.1"/>
    <property type="match status" value="1"/>
</dbReference>
<evidence type="ECO:0000313" key="4">
    <source>
        <dbReference type="EMBL" id="ERT69721.1"/>
    </source>
</evidence>
<dbReference type="PIRSF" id="PIRSF000521">
    <property type="entry name" value="Transaminase_4ab_Lys_Orn"/>
    <property type="match status" value="1"/>
</dbReference>
<reference evidence="4 5" key="1">
    <citation type="submission" date="2013-08" db="EMBL/GenBank/DDBJ databases">
        <authorList>
            <person name="Weinstock G."/>
            <person name="Sodergren E."/>
            <person name="Wylie T."/>
            <person name="Fulton L."/>
            <person name="Fulton R."/>
            <person name="Fronick C."/>
            <person name="O'Laughlin M."/>
            <person name="Godfrey J."/>
            <person name="Miner T."/>
            <person name="Herter B."/>
            <person name="Appelbaum E."/>
            <person name="Cordes M."/>
            <person name="Lek S."/>
            <person name="Wollam A."/>
            <person name="Pepin K.H."/>
            <person name="Palsikar V.B."/>
            <person name="Mitreva M."/>
            <person name="Wilson R.K."/>
        </authorList>
    </citation>
    <scope>NUCLEOTIDE SEQUENCE [LARGE SCALE GENOMIC DNA]</scope>
    <source>
        <strain evidence="4 5">ATCC BAA-474</strain>
    </source>
</reference>
<gene>
    <name evidence="4" type="ORF">HMPREF0202_00413</name>
</gene>
<dbReference type="EMBL" id="AXZF01000015">
    <property type="protein sequence ID" value="ERT69721.1"/>
    <property type="molecule type" value="Genomic_DNA"/>
</dbReference>
<accession>U7VE12</accession>